<organism evidence="10 11">
    <name type="scientific">Absidia repens</name>
    <dbReference type="NCBI Taxonomy" id="90262"/>
    <lineage>
        <taxon>Eukaryota</taxon>
        <taxon>Fungi</taxon>
        <taxon>Fungi incertae sedis</taxon>
        <taxon>Mucoromycota</taxon>
        <taxon>Mucoromycotina</taxon>
        <taxon>Mucoromycetes</taxon>
        <taxon>Mucorales</taxon>
        <taxon>Cunninghamellaceae</taxon>
        <taxon>Absidia</taxon>
    </lineage>
</organism>
<keyword evidence="2 5" id="KW-0547">Nucleotide-binding</keyword>
<dbReference type="OrthoDB" id="123929at2759"/>
<dbReference type="InterPro" id="IPR019821">
    <property type="entry name" value="Kinesin_motor_CS"/>
</dbReference>
<dbReference type="GO" id="GO:0008017">
    <property type="term" value="F:microtubule binding"/>
    <property type="evidence" value="ECO:0007669"/>
    <property type="project" value="InterPro"/>
</dbReference>
<evidence type="ECO:0000259" key="9">
    <source>
        <dbReference type="PROSITE" id="PS50067"/>
    </source>
</evidence>
<feature type="coiled-coil region" evidence="7">
    <location>
        <begin position="661"/>
        <end position="688"/>
    </location>
</feature>
<name>A0A1X2I8M4_9FUNG</name>
<evidence type="ECO:0000256" key="5">
    <source>
        <dbReference type="PROSITE-ProRule" id="PRU00283"/>
    </source>
</evidence>
<dbReference type="Proteomes" id="UP000193560">
    <property type="component" value="Unassembled WGS sequence"/>
</dbReference>
<dbReference type="EMBL" id="MCGE01000023">
    <property type="protein sequence ID" value="ORZ10767.1"/>
    <property type="molecule type" value="Genomic_DNA"/>
</dbReference>
<dbReference type="InterPro" id="IPR027417">
    <property type="entry name" value="P-loop_NTPase"/>
</dbReference>
<feature type="coiled-coil region" evidence="7">
    <location>
        <begin position="458"/>
        <end position="527"/>
    </location>
</feature>
<dbReference type="PROSITE" id="PS50067">
    <property type="entry name" value="KINESIN_MOTOR_2"/>
    <property type="match status" value="1"/>
</dbReference>
<evidence type="ECO:0000256" key="7">
    <source>
        <dbReference type="SAM" id="Coils"/>
    </source>
</evidence>
<dbReference type="Gene3D" id="3.40.850.10">
    <property type="entry name" value="Kinesin motor domain"/>
    <property type="match status" value="1"/>
</dbReference>
<evidence type="ECO:0000256" key="8">
    <source>
        <dbReference type="SAM" id="MobiDB-lite"/>
    </source>
</evidence>
<dbReference type="GO" id="GO:0005871">
    <property type="term" value="C:kinesin complex"/>
    <property type="evidence" value="ECO:0007669"/>
    <property type="project" value="TreeGrafter"/>
</dbReference>
<keyword evidence="3 5" id="KW-0067">ATP-binding</keyword>
<comment type="caution">
    <text evidence="10">The sequence shown here is derived from an EMBL/GenBank/DDBJ whole genome shotgun (WGS) entry which is preliminary data.</text>
</comment>
<dbReference type="GO" id="GO:0005874">
    <property type="term" value="C:microtubule"/>
    <property type="evidence" value="ECO:0007669"/>
    <property type="project" value="UniProtKB-KW"/>
</dbReference>
<dbReference type="STRING" id="90262.A0A1X2I8M4"/>
<dbReference type="GO" id="GO:0016887">
    <property type="term" value="F:ATP hydrolysis activity"/>
    <property type="evidence" value="ECO:0007669"/>
    <property type="project" value="TreeGrafter"/>
</dbReference>
<dbReference type="PROSITE" id="PS00411">
    <property type="entry name" value="KINESIN_MOTOR_1"/>
    <property type="match status" value="1"/>
</dbReference>
<evidence type="ECO:0000256" key="6">
    <source>
        <dbReference type="RuleBase" id="RU000394"/>
    </source>
</evidence>
<dbReference type="PANTHER" id="PTHR24115:SF1008">
    <property type="entry name" value="KINESIN-LIKE PROTEIN SUBITO"/>
    <property type="match status" value="1"/>
</dbReference>
<evidence type="ECO:0000313" key="10">
    <source>
        <dbReference type="EMBL" id="ORZ10767.1"/>
    </source>
</evidence>
<dbReference type="InterPro" id="IPR001752">
    <property type="entry name" value="Kinesin_motor_dom"/>
</dbReference>
<dbReference type="GO" id="GO:0005524">
    <property type="term" value="F:ATP binding"/>
    <property type="evidence" value="ECO:0007669"/>
    <property type="project" value="UniProtKB-UniRule"/>
</dbReference>
<accession>A0A1X2I8M4</accession>
<feature type="binding site" evidence="5">
    <location>
        <begin position="73"/>
        <end position="80"/>
    </location>
    <ligand>
        <name>ATP</name>
        <dbReference type="ChEBI" id="CHEBI:30616"/>
    </ligand>
</feature>
<evidence type="ECO:0000256" key="3">
    <source>
        <dbReference type="ARBA" id="ARBA00022840"/>
    </source>
</evidence>
<dbReference type="InterPro" id="IPR036961">
    <property type="entry name" value="Kinesin_motor_dom_sf"/>
</dbReference>
<dbReference type="GO" id="GO:0005634">
    <property type="term" value="C:nucleus"/>
    <property type="evidence" value="ECO:0007669"/>
    <property type="project" value="TreeGrafter"/>
</dbReference>
<keyword evidence="1 6" id="KW-0493">Microtubule</keyword>
<dbReference type="Pfam" id="PF00225">
    <property type="entry name" value="Kinesin"/>
    <property type="match status" value="1"/>
</dbReference>
<proteinExistence type="inferred from homology"/>
<feature type="domain" description="Kinesin motor" evidence="9">
    <location>
        <begin position="1"/>
        <end position="349"/>
    </location>
</feature>
<dbReference type="PRINTS" id="PR00380">
    <property type="entry name" value="KINESINHEAVY"/>
</dbReference>
<dbReference type="InterPro" id="IPR027640">
    <property type="entry name" value="Kinesin-like_fam"/>
</dbReference>
<reference evidence="10 11" key="1">
    <citation type="submission" date="2016-07" db="EMBL/GenBank/DDBJ databases">
        <title>Pervasive Adenine N6-methylation of Active Genes in Fungi.</title>
        <authorList>
            <consortium name="DOE Joint Genome Institute"/>
            <person name="Mondo S.J."/>
            <person name="Dannebaum R.O."/>
            <person name="Kuo R.C."/>
            <person name="Labutti K."/>
            <person name="Haridas S."/>
            <person name="Kuo A."/>
            <person name="Salamov A."/>
            <person name="Ahrendt S.R."/>
            <person name="Lipzen A."/>
            <person name="Sullivan W."/>
            <person name="Andreopoulos W.B."/>
            <person name="Clum A."/>
            <person name="Lindquist E."/>
            <person name="Daum C."/>
            <person name="Ramamoorthy G.K."/>
            <person name="Gryganskyi A."/>
            <person name="Culley D."/>
            <person name="Magnuson J.K."/>
            <person name="James T.Y."/>
            <person name="O'Malley M.A."/>
            <person name="Stajich J.E."/>
            <person name="Spatafora J.W."/>
            <person name="Visel A."/>
            <person name="Grigoriev I.V."/>
        </authorList>
    </citation>
    <scope>NUCLEOTIDE SEQUENCE [LARGE SCALE GENOMIC DNA]</scope>
    <source>
        <strain evidence="10 11">NRRL 1336</strain>
    </source>
</reference>
<dbReference type="SUPFAM" id="SSF52540">
    <property type="entry name" value="P-loop containing nucleoside triphosphate hydrolases"/>
    <property type="match status" value="1"/>
</dbReference>
<dbReference type="GO" id="GO:0007018">
    <property type="term" value="P:microtubule-based movement"/>
    <property type="evidence" value="ECO:0007669"/>
    <property type="project" value="InterPro"/>
</dbReference>
<keyword evidence="4 5" id="KW-0505">Motor protein</keyword>
<evidence type="ECO:0000256" key="4">
    <source>
        <dbReference type="ARBA" id="ARBA00023175"/>
    </source>
</evidence>
<protein>
    <recommendedName>
        <fullName evidence="6">Kinesin-like protein</fullName>
    </recommendedName>
</protein>
<dbReference type="AlphaFoldDB" id="A0A1X2I8M4"/>
<evidence type="ECO:0000256" key="2">
    <source>
        <dbReference type="ARBA" id="ARBA00022741"/>
    </source>
</evidence>
<feature type="compositionally biased region" description="Acidic residues" evidence="8">
    <location>
        <begin position="386"/>
        <end position="408"/>
    </location>
</feature>
<comment type="similarity">
    <text evidence="5 6">Belongs to the TRAFAC class myosin-kinesin ATPase superfamily. Kinesin family.</text>
</comment>
<feature type="region of interest" description="Disordered" evidence="8">
    <location>
        <begin position="384"/>
        <end position="408"/>
    </location>
</feature>
<evidence type="ECO:0000256" key="1">
    <source>
        <dbReference type="ARBA" id="ARBA00022701"/>
    </source>
</evidence>
<dbReference type="PANTHER" id="PTHR24115">
    <property type="entry name" value="KINESIN-RELATED"/>
    <property type="match status" value="1"/>
</dbReference>
<dbReference type="SMART" id="SM00129">
    <property type="entry name" value="KISc"/>
    <property type="match status" value="1"/>
</dbReference>
<gene>
    <name evidence="10" type="ORF">BCR42DRAFT_333246</name>
</gene>
<keyword evidence="11" id="KW-1185">Reference proteome</keyword>
<dbReference type="GO" id="GO:0003777">
    <property type="term" value="F:microtubule motor activity"/>
    <property type="evidence" value="ECO:0007669"/>
    <property type="project" value="InterPro"/>
</dbReference>
<sequence>MPPYLQITHSSEICMTPPEDSNAYRTRNRAPERYRFTKIFTENVSQQDFFNNTTLPLIKDVLTGENALIFAYGVTNSGKSYSIMGTRTDTGLLPRTLDVIFNSIKDYTSDSKVSSYLHTLIPIDGKYEYGIWVSYAEIYTERIYDLLIAPDKQRKRKSLALKYEFRSGHKYIAGLTEVKVRSIDEAYTILRQGQRNRAVFSTLMNQTSSRSHSIFTIRIVRVPIYENEYVIEDPSYAVVSKMSIVDLAGSERYRNTLNSGQRLKEAGNINKSLMVLGQCMETLRLNQLKSSMGKRRAIVPFRHSKLTELFKSSFEGDGKAVMVVNVNPTDTGFDENSHVMKFAAVAKDVATWRRIHPKLDLHGISAARNSSHSHIHTDNMDVYQSTDDEDCEDDDDDDDDDDDEPDDPFVDNLIAQWADLRDKWTDAETRCATMESTIRQQVSKEMDIELRKMEEIYMSRMINEVSLLMIELNKMQNRVQEHGITKQTLLEKIAELEKDKSDDQSTIQQLTERLQQHDQIINDLQQRQRHQNTKSGQVGPYSPFDDFLDLRKRLRRSVFKSEEYSSDADEIMTQVEKFKDVTFDMVKESNMGKLLKLISQRQFQQDSCHLKKRAERLLKRYIKLSISTLAPPIHRPKQRKHNNRESLIMVSVDAGKEEDLISDMRDAMDVLQDENRKLKSRLKVTQINNNNCITTHYSTFTLLQ</sequence>
<evidence type="ECO:0000313" key="11">
    <source>
        <dbReference type="Proteomes" id="UP000193560"/>
    </source>
</evidence>
<keyword evidence="7" id="KW-0175">Coiled coil</keyword>